<dbReference type="SUPFAM" id="SSF55785">
    <property type="entry name" value="PYP-like sensor domain (PAS domain)"/>
    <property type="match status" value="1"/>
</dbReference>
<dbReference type="Gene3D" id="3.30.450.20">
    <property type="entry name" value="PAS domain"/>
    <property type="match status" value="1"/>
</dbReference>
<proteinExistence type="predicted"/>
<sequence>MTVPLDVVAKERGYSALTSALDMGYCLLQIEYDDVGRPVDYRFIDTNPLFELHTGLHDAIGRSALELVPDLEGFWIERYAQVAESGKSSRFVQRSRAMNRDFEVHAFPVGPEQDRMVGLLFKDLKESRTRSVAKRIACFSRK</sequence>
<evidence type="ECO:0008006" key="3">
    <source>
        <dbReference type="Google" id="ProtNLM"/>
    </source>
</evidence>
<protein>
    <recommendedName>
        <fullName evidence="3">PAS domain-containing protein</fullName>
    </recommendedName>
</protein>
<name>A0A918T2C5_9GAMM</name>
<comment type="caution">
    <text evidence="1">The sequence shown here is derived from an EMBL/GenBank/DDBJ whole genome shotgun (WGS) entry which is preliminary data.</text>
</comment>
<organism evidence="1 2">
    <name type="scientific">Cognatilysobacter bugurensis</name>
    <dbReference type="NCBI Taxonomy" id="543356"/>
    <lineage>
        <taxon>Bacteria</taxon>
        <taxon>Pseudomonadati</taxon>
        <taxon>Pseudomonadota</taxon>
        <taxon>Gammaproteobacteria</taxon>
        <taxon>Lysobacterales</taxon>
        <taxon>Lysobacteraceae</taxon>
        <taxon>Cognatilysobacter</taxon>
    </lineage>
</organism>
<dbReference type="Proteomes" id="UP000646426">
    <property type="component" value="Unassembled WGS sequence"/>
</dbReference>
<dbReference type="EMBL" id="BMYD01000004">
    <property type="protein sequence ID" value="GHA86587.1"/>
    <property type="molecule type" value="Genomic_DNA"/>
</dbReference>
<accession>A0A918T2C5</accession>
<evidence type="ECO:0000313" key="1">
    <source>
        <dbReference type="EMBL" id="GHA86587.1"/>
    </source>
</evidence>
<reference evidence="1" key="2">
    <citation type="submission" date="2020-09" db="EMBL/GenBank/DDBJ databases">
        <authorList>
            <person name="Sun Q."/>
            <person name="Kim S."/>
        </authorList>
    </citation>
    <scope>NUCLEOTIDE SEQUENCE</scope>
    <source>
        <strain evidence="1">KCTC 23077</strain>
    </source>
</reference>
<gene>
    <name evidence="1" type="ORF">GCM10007067_25800</name>
</gene>
<dbReference type="InterPro" id="IPR035965">
    <property type="entry name" value="PAS-like_dom_sf"/>
</dbReference>
<dbReference type="AlphaFoldDB" id="A0A918T2C5"/>
<reference evidence="1" key="1">
    <citation type="journal article" date="2014" name="Int. J. Syst. Evol. Microbiol.">
        <title>Complete genome sequence of Corynebacterium casei LMG S-19264T (=DSM 44701T), isolated from a smear-ripened cheese.</title>
        <authorList>
            <consortium name="US DOE Joint Genome Institute (JGI-PGF)"/>
            <person name="Walter F."/>
            <person name="Albersmeier A."/>
            <person name="Kalinowski J."/>
            <person name="Ruckert C."/>
        </authorList>
    </citation>
    <scope>NUCLEOTIDE SEQUENCE</scope>
    <source>
        <strain evidence="1">KCTC 23077</strain>
    </source>
</reference>
<evidence type="ECO:0000313" key="2">
    <source>
        <dbReference type="Proteomes" id="UP000646426"/>
    </source>
</evidence>
<keyword evidence="2" id="KW-1185">Reference proteome</keyword>
<dbReference type="RefSeq" id="WP_189457217.1">
    <property type="nucleotide sequence ID" value="NZ_BMYD01000004.1"/>
</dbReference>